<dbReference type="PANTHER" id="PTHR39081">
    <property type="entry name" value="MUT7-C DOMAIN-CONTAINING PROTEIN"/>
    <property type="match status" value="1"/>
</dbReference>
<gene>
    <name evidence="2" type="ORF">H5V44_05975</name>
</gene>
<keyword evidence="3" id="KW-1185">Reference proteome</keyword>
<evidence type="ECO:0000259" key="1">
    <source>
        <dbReference type="Pfam" id="PF01927"/>
    </source>
</evidence>
<dbReference type="EMBL" id="JACKXD010000002">
    <property type="protein sequence ID" value="MBB6645838.1"/>
    <property type="molecule type" value="Genomic_DNA"/>
</dbReference>
<reference evidence="2 3" key="1">
    <citation type="submission" date="2020-08" db="EMBL/GenBank/DDBJ databases">
        <authorList>
            <person name="Seo M.-J."/>
        </authorList>
    </citation>
    <scope>NUCLEOTIDE SEQUENCE [LARGE SCALE GENOMIC DNA]</scope>
    <source>
        <strain evidence="2 3">MBLA0160</strain>
    </source>
</reference>
<feature type="domain" description="Mut7-C RNAse" evidence="1">
    <location>
        <begin position="4"/>
        <end position="150"/>
    </location>
</feature>
<evidence type="ECO:0000313" key="3">
    <source>
        <dbReference type="Proteomes" id="UP000546257"/>
    </source>
</evidence>
<dbReference type="AlphaFoldDB" id="A0A7J9SGI3"/>
<dbReference type="PANTHER" id="PTHR39081:SF1">
    <property type="entry name" value="MUT7-C RNASE DOMAIN-CONTAINING PROTEIN"/>
    <property type="match status" value="1"/>
</dbReference>
<proteinExistence type="predicted"/>
<dbReference type="Proteomes" id="UP000546257">
    <property type="component" value="Unassembled WGS sequence"/>
</dbReference>
<evidence type="ECO:0000313" key="2">
    <source>
        <dbReference type="EMBL" id="MBB6645838.1"/>
    </source>
</evidence>
<organism evidence="2 3">
    <name type="scientific">Halobellus ruber</name>
    <dbReference type="NCBI Taxonomy" id="2761102"/>
    <lineage>
        <taxon>Archaea</taxon>
        <taxon>Methanobacteriati</taxon>
        <taxon>Methanobacteriota</taxon>
        <taxon>Stenosarchaea group</taxon>
        <taxon>Halobacteria</taxon>
        <taxon>Halobacteriales</taxon>
        <taxon>Haloferacaceae</taxon>
        <taxon>Halobellus</taxon>
    </lineage>
</organism>
<protein>
    <submittedName>
        <fullName evidence="2">Mut7-C RNAse domain-containing protein</fullName>
    </submittedName>
</protein>
<accession>A0A7J9SGI3</accession>
<sequence>MPDRLLLDAMLGKLATYLRMCGYDAAYALDGVDDPAGGPTDDEILATARRSERTVLTRDRELAARADDALCIHSRDVPDQLAELRAAGYELSLDATPTRCGVCNGPVRPVGDEESLPAYAPDPAGTDCFRCRDCEQVFWKGSHWEDVRATLRSV</sequence>
<dbReference type="InterPro" id="IPR002782">
    <property type="entry name" value="Mut7-C_RNAse_dom"/>
</dbReference>
<name>A0A7J9SGI3_9EURY</name>
<dbReference type="RefSeq" id="WP_185192207.1">
    <property type="nucleotide sequence ID" value="NZ_JACKXD010000002.1"/>
</dbReference>
<dbReference type="Pfam" id="PF01927">
    <property type="entry name" value="Mut7-C"/>
    <property type="match status" value="1"/>
</dbReference>
<comment type="caution">
    <text evidence="2">The sequence shown here is derived from an EMBL/GenBank/DDBJ whole genome shotgun (WGS) entry which is preliminary data.</text>
</comment>